<keyword evidence="5 6" id="KW-0472">Membrane</keyword>
<organism evidence="7 8">
    <name type="scientific">Pseudooceanicola batsensis (strain ATCC BAA-863 / DSM 15984 / KCTC 12145 / HTCC2597)</name>
    <name type="common">Oceanicola batsensis</name>
    <dbReference type="NCBI Taxonomy" id="252305"/>
    <lineage>
        <taxon>Bacteria</taxon>
        <taxon>Pseudomonadati</taxon>
        <taxon>Pseudomonadota</taxon>
        <taxon>Alphaproteobacteria</taxon>
        <taxon>Rhodobacterales</taxon>
        <taxon>Paracoccaceae</taxon>
        <taxon>Pseudooceanicola</taxon>
    </lineage>
</organism>
<dbReference type="GO" id="GO:0005886">
    <property type="term" value="C:plasma membrane"/>
    <property type="evidence" value="ECO:0007669"/>
    <property type="project" value="UniProtKB-SubCell"/>
</dbReference>
<dbReference type="AlphaFoldDB" id="A3TVL3"/>
<evidence type="ECO:0000256" key="5">
    <source>
        <dbReference type="ARBA" id="ARBA00023136"/>
    </source>
</evidence>
<dbReference type="PANTHER" id="PTHR30213:SF0">
    <property type="entry name" value="UPF0761 MEMBRANE PROTEIN YIHY"/>
    <property type="match status" value="1"/>
</dbReference>
<evidence type="ECO:0000256" key="2">
    <source>
        <dbReference type="ARBA" id="ARBA00022475"/>
    </source>
</evidence>
<feature type="transmembrane region" description="Helical" evidence="6">
    <location>
        <begin position="93"/>
        <end position="120"/>
    </location>
</feature>
<comment type="caution">
    <text evidence="7">The sequence shown here is derived from an EMBL/GenBank/DDBJ whole genome shotgun (WGS) entry which is preliminary data.</text>
</comment>
<keyword evidence="8" id="KW-1185">Reference proteome</keyword>
<keyword evidence="2" id="KW-1003">Cell membrane</keyword>
<evidence type="ECO:0000256" key="6">
    <source>
        <dbReference type="SAM" id="Phobius"/>
    </source>
</evidence>
<accession>A3TVL3</accession>
<sequence>MKVQKIIGIGQGIVAAIAEKNLFLIAAGVAFYGMLALFPAMAAIIAIWGLLSDPNVLVEQLELIRNILPVEVTRIIENQINALSTASGDKLGWAGLVSMMVAIWSARSGVAALMLGLNAIHGRANRGSLRHYLTALVLTLALLGVSVVTLSAVVIAPIIFAFIPLGPVTAILVEAFRWVAAIFVLMAGLAVVYRFGPNNRGERMKWVTPGAVMAVALWAVASYGFSLYLANFANYNEVYGSIGAAVAMLMWLFISAFLVLLGAVVNLELRTTTAPGPTPGLEEA</sequence>
<dbReference type="HOGENOM" id="CLU_045539_0_0_5"/>
<feature type="transmembrane region" description="Helical" evidence="6">
    <location>
        <begin position="132"/>
        <end position="163"/>
    </location>
</feature>
<feature type="transmembrane region" description="Helical" evidence="6">
    <location>
        <begin position="21"/>
        <end position="51"/>
    </location>
</feature>
<feature type="transmembrane region" description="Helical" evidence="6">
    <location>
        <begin position="207"/>
        <end position="230"/>
    </location>
</feature>
<reference evidence="7 8" key="1">
    <citation type="journal article" date="2010" name="J. Bacteriol.">
        <title>Genome sequences of Oceanicola granulosus HTCC2516(T) and Oceanicola batsensis HTCC2597(TDelta).</title>
        <authorList>
            <person name="Thrash J.C."/>
            <person name="Cho J.C."/>
            <person name="Vergin K.L."/>
            <person name="Giovannoni S.J."/>
        </authorList>
    </citation>
    <scope>NUCLEOTIDE SEQUENCE [LARGE SCALE GENOMIC DNA]</scope>
    <source>
        <strain evidence="8">ATCC BAA-863 / DSM 15984 / KCTC 12145 / HTCC2597</strain>
    </source>
</reference>
<gene>
    <name evidence="7" type="ORF">OB2597_10466</name>
</gene>
<keyword evidence="3 6" id="KW-0812">Transmembrane</keyword>
<feature type="transmembrane region" description="Helical" evidence="6">
    <location>
        <begin position="242"/>
        <end position="265"/>
    </location>
</feature>
<dbReference type="Pfam" id="PF03631">
    <property type="entry name" value="Virul_fac_BrkB"/>
    <property type="match status" value="1"/>
</dbReference>
<evidence type="ECO:0000313" key="8">
    <source>
        <dbReference type="Proteomes" id="UP000004318"/>
    </source>
</evidence>
<dbReference type="PANTHER" id="PTHR30213">
    <property type="entry name" value="INNER MEMBRANE PROTEIN YHJD"/>
    <property type="match status" value="1"/>
</dbReference>
<dbReference type="PIRSF" id="PIRSF035875">
    <property type="entry name" value="RNase_BN"/>
    <property type="match status" value="1"/>
</dbReference>
<evidence type="ECO:0000256" key="3">
    <source>
        <dbReference type="ARBA" id="ARBA00022692"/>
    </source>
</evidence>
<dbReference type="Proteomes" id="UP000004318">
    <property type="component" value="Unassembled WGS sequence"/>
</dbReference>
<dbReference type="OrthoDB" id="9781030at2"/>
<name>A3TVL3_PSEBH</name>
<comment type="subcellular location">
    <subcellularLocation>
        <location evidence="1">Cell membrane</location>
        <topology evidence="1">Multi-pass membrane protein</topology>
    </subcellularLocation>
</comment>
<keyword evidence="4 6" id="KW-1133">Transmembrane helix</keyword>
<feature type="transmembrane region" description="Helical" evidence="6">
    <location>
        <begin position="175"/>
        <end position="195"/>
    </location>
</feature>
<protein>
    <submittedName>
        <fullName evidence="7">Ribonuclease BN</fullName>
    </submittedName>
</protein>
<dbReference type="STRING" id="252305.OB2597_10466"/>
<dbReference type="NCBIfam" id="TIGR00765">
    <property type="entry name" value="yihY_not_rbn"/>
    <property type="match status" value="1"/>
</dbReference>
<dbReference type="InterPro" id="IPR017039">
    <property type="entry name" value="Virul_fac_BrkB"/>
</dbReference>
<dbReference type="EMBL" id="AAMO01000003">
    <property type="protein sequence ID" value="EAQ03659.1"/>
    <property type="molecule type" value="Genomic_DNA"/>
</dbReference>
<evidence type="ECO:0000313" key="7">
    <source>
        <dbReference type="EMBL" id="EAQ03659.1"/>
    </source>
</evidence>
<evidence type="ECO:0000256" key="1">
    <source>
        <dbReference type="ARBA" id="ARBA00004651"/>
    </source>
</evidence>
<proteinExistence type="predicted"/>
<dbReference type="eggNOG" id="COG1295">
    <property type="taxonomic scope" value="Bacteria"/>
</dbReference>
<dbReference type="RefSeq" id="WP_009806312.1">
    <property type="nucleotide sequence ID" value="NZ_CH724131.1"/>
</dbReference>
<evidence type="ECO:0000256" key="4">
    <source>
        <dbReference type="ARBA" id="ARBA00022989"/>
    </source>
</evidence>